<dbReference type="InterPro" id="IPR044290">
    <property type="entry name" value="RRA1/2/3"/>
</dbReference>
<dbReference type="Gene3D" id="3.90.550.10">
    <property type="entry name" value="Spore Coat Polysaccharide Biosynthesis Protein SpsA, Chain A"/>
    <property type="match status" value="1"/>
</dbReference>
<name>A0ABR2Z1G0_9CHLO</name>
<keyword evidence="2" id="KW-0328">Glycosyltransferase</keyword>
<comment type="subcellular location">
    <subcellularLocation>
        <location evidence="2">Golgi apparatus membrane</location>
        <topology evidence="2">Single-pass type II membrane protein</topology>
    </subcellularLocation>
</comment>
<organism evidence="5 6">
    <name type="scientific">Coccomyxa subellipsoidea</name>
    <dbReference type="NCBI Taxonomy" id="248742"/>
    <lineage>
        <taxon>Eukaryota</taxon>
        <taxon>Viridiplantae</taxon>
        <taxon>Chlorophyta</taxon>
        <taxon>core chlorophytes</taxon>
        <taxon>Trebouxiophyceae</taxon>
        <taxon>Trebouxiophyceae incertae sedis</taxon>
        <taxon>Coccomyxaceae</taxon>
        <taxon>Coccomyxa</taxon>
    </lineage>
</organism>
<keyword evidence="2" id="KW-0472">Membrane</keyword>
<dbReference type="EC" id="2.4.2.-" evidence="2"/>
<proteinExistence type="inferred from homology"/>
<dbReference type="Pfam" id="PF03407">
    <property type="entry name" value="Nucleotid_trans"/>
    <property type="match status" value="1"/>
</dbReference>
<dbReference type="EMBL" id="JALJOT010000002">
    <property type="protein sequence ID" value="KAK9917671.1"/>
    <property type="molecule type" value="Genomic_DNA"/>
</dbReference>
<keyword evidence="2" id="KW-0961">Cell wall biogenesis/degradation</keyword>
<comment type="caution">
    <text evidence="5">The sequence shown here is derived from an EMBL/GenBank/DDBJ whole genome shotgun (WGS) entry which is preliminary data.</text>
</comment>
<feature type="compositionally biased region" description="Basic and acidic residues" evidence="3">
    <location>
        <begin position="13"/>
        <end position="22"/>
    </location>
</feature>
<dbReference type="PANTHER" id="PTHR46581">
    <property type="entry name" value="ARABINOSYLTRANSFERASE RRA3"/>
    <property type="match status" value="1"/>
</dbReference>
<evidence type="ECO:0000259" key="4">
    <source>
        <dbReference type="Pfam" id="PF03407"/>
    </source>
</evidence>
<evidence type="ECO:0000256" key="1">
    <source>
        <dbReference type="ARBA" id="ARBA00007033"/>
    </source>
</evidence>
<dbReference type="SUPFAM" id="SSF53448">
    <property type="entry name" value="Nucleotide-diphospho-sugar transferases"/>
    <property type="match status" value="1"/>
</dbReference>
<feature type="transmembrane region" description="Helical" evidence="2">
    <location>
        <begin position="32"/>
        <end position="55"/>
    </location>
</feature>
<evidence type="ECO:0000313" key="5">
    <source>
        <dbReference type="EMBL" id="KAK9917671.1"/>
    </source>
</evidence>
<accession>A0ABR2Z1G0</accession>
<protein>
    <recommendedName>
        <fullName evidence="2">Glycosyltransferase</fullName>
        <ecNumber evidence="2">2.4.2.-</ecNumber>
    </recommendedName>
</protein>
<evidence type="ECO:0000256" key="3">
    <source>
        <dbReference type="SAM" id="MobiDB-lite"/>
    </source>
</evidence>
<dbReference type="InterPro" id="IPR029044">
    <property type="entry name" value="Nucleotide-diphossugar_trans"/>
</dbReference>
<feature type="domain" description="Nucleotide-diphospho-sugar transferase" evidence="4">
    <location>
        <begin position="80"/>
        <end position="296"/>
    </location>
</feature>
<dbReference type="InterPro" id="IPR005069">
    <property type="entry name" value="Nucl-diP-sugar_transferase"/>
</dbReference>
<keyword evidence="2" id="KW-0735">Signal-anchor</keyword>
<dbReference type="Proteomes" id="UP001491310">
    <property type="component" value="Unassembled WGS sequence"/>
</dbReference>
<keyword evidence="2" id="KW-0333">Golgi apparatus</keyword>
<reference evidence="5 6" key="1">
    <citation type="journal article" date="2024" name="Nat. Commun.">
        <title>Phylogenomics reveals the evolutionary origins of lichenization in chlorophyte algae.</title>
        <authorList>
            <person name="Puginier C."/>
            <person name="Libourel C."/>
            <person name="Otte J."/>
            <person name="Skaloud P."/>
            <person name="Haon M."/>
            <person name="Grisel S."/>
            <person name="Petersen M."/>
            <person name="Berrin J.G."/>
            <person name="Delaux P.M."/>
            <person name="Dal Grande F."/>
            <person name="Keller J."/>
        </authorList>
    </citation>
    <scope>NUCLEOTIDE SEQUENCE [LARGE SCALE GENOMIC DNA]</scope>
    <source>
        <strain evidence="5 6">SAG 216-7</strain>
    </source>
</reference>
<gene>
    <name evidence="5" type="ORF">WJX75_007024</name>
</gene>
<sequence length="326" mass="36635">MFGNSRGRAGSRLSDDTQGKHKVDDARSRSQLLLLLFCATIAAGFITAQYVYIWVQKFEGEIQIVKNLGGAAASVKAAGVRNYLVVAIDSRLRDYLVSEGNNVYYRDVKVDKAQEGTGDNHAISALKFKIIQEFLELGWNVLLSDVDVIVVQDPFKHLFRDHDVEGMSDGFDPATAYGNINGLDDPSMGWSRYAQGTTHLNLNSGLFYIQANVRTIDLMKRIAARLAREKAWDQSVFNEEIFFLSHGNYKNPGVTIRVMDIYMFMNSKVLFRTVRFQQPSEQVKPVMVHINYHPDKLERARAAFRYFVGGDSTALREFPGGSEPGS</sequence>
<keyword evidence="2" id="KW-0812">Transmembrane</keyword>
<dbReference type="PANTHER" id="PTHR46581:SF3">
    <property type="entry name" value="ARABINOSYLTRANSFERASE RRA3"/>
    <property type="match status" value="1"/>
</dbReference>
<evidence type="ECO:0000313" key="6">
    <source>
        <dbReference type="Proteomes" id="UP001491310"/>
    </source>
</evidence>
<keyword evidence="2" id="KW-1133">Transmembrane helix</keyword>
<feature type="region of interest" description="Disordered" evidence="3">
    <location>
        <begin position="1"/>
        <end position="22"/>
    </location>
</feature>
<evidence type="ECO:0000256" key="2">
    <source>
        <dbReference type="RuleBase" id="RU363055"/>
    </source>
</evidence>
<comment type="similarity">
    <text evidence="1 2">Belongs to the glycosyltransferase 77 family.</text>
</comment>
<keyword evidence="2" id="KW-0808">Transferase</keyword>
<keyword evidence="6" id="KW-1185">Reference proteome</keyword>